<dbReference type="SMART" id="SM01214">
    <property type="entry name" value="Fmp27_GFWDK"/>
    <property type="match status" value="1"/>
</dbReference>
<reference evidence="4" key="2">
    <citation type="submission" date="2015-02" db="UniProtKB">
        <authorList>
            <consortium name="EnsemblMetazoa"/>
        </authorList>
    </citation>
    <scope>IDENTIFICATION</scope>
</reference>
<reference evidence="5" key="1">
    <citation type="submission" date="2011-05" db="EMBL/GenBank/DDBJ databases">
        <authorList>
            <person name="Richards S.R."/>
            <person name="Qu J."/>
            <person name="Jiang H."/>
            <person name="Jhangiani S.N."/>
            <person name="Agravi P."/>
            <person name="Goodspeed R."/>
            <person name="Gross S."/>
            <person name="Mandapat C."/>
            <person name="Jackson L."/>
            <person name="Mathew T."/>
            <person name="Pu L."/>
            <person name="Thornton R."/>
            <person name="Saada N."/>
            <person name="Wilczek-Boney K.B."/>
            <person name="Lee S."/>
            <person name="Kovar C."/>
            <person name="Wu Y."/>
            <person name="Scherer S.E."/>
            <person name="Worley K.C."/>
            <person name="Muzny D.M."/>
            <person name="Gibbs R."/>
        </authorList>
    </citation>
    <scope>NUCLEOTIDE SEQUENCE</scope>
    <source>
        <strain evidence="5">Brora</strain>
    </source>
</reference>
<dbReference type="EnsemblMetazoa" id="SMAR001180-RA">
    <property type="protein sequence ID" value="SMAR001180-PA"/>
    <property type="gene ID" value="SMAR001180"/>
</dbReference>
<feature type="compositionally biased region" description="Polar residues" evidence="2">
    <location>
        <begin position="2057"/>
        <end position="2066"/>
    </location>
</feature>
<feature type="coiled-coil region" evidence="1">
    <location>
        <begin position="1788"/>
        <end position="1834"/>
    </location>
</feature>
<dbReference type="HOGENOM" id="CLU_000926_1_0_1"/>
<evidence type="ECO:0000313" key="5">
    <source>
        <dbReference type="Proteomes" id="UP000014500"/>
    </source>
</evidence>
<dbReference type="Pfam" id="PF10344">
    <property type="entry name" value="Hobbit"/>
    <property type="match status" value="2"/>
</dbReference>
<organism evidence="4 5">
    <name type="scientific">Strigamia maritima</name>
    <name type="common">European centipede</name>
    <name type="synonym">Geophilus maritimus</name>
    <dbReference type="NCBI Taxonomy" id="126957"/>
    <lineage>
        <taxon>Eukaryota</taxon>
        <taxon>Metazoa</taxon>
        <taxon>Ecdysozoa</taxon>
        <taxon>Arthropoda</taxon>
        <taxon>Myriapoda</taxon>
        <taxon>Chilopoda</taxon>
        <taxon>Pleurostigmophora</taxon>
        <taxon>Geophilomorpha</taxon>
        <taxon>Linotaeniidae</taxon>
        <taxon>Strigamia</taxon>
    </lineage>
</organism>
<evidence type="ECO:0000313" key="4">
    <source>
        <dbReference type="EnsemblMetazoa" id="SMAR001180-PA"/>
    </source>
</evidence>
<dbReference type="Proteomes" id="UP000014500">
    <property type="component" value="Unassembled WGS sequence"/>
</dbReference>
<keyword evidence="5" id="KW-1185">Reference proteome</keyword>
<name>T1IJV3_STRMM</name>
<evidence type="ECO:0000256" key="2">
    <source>
        <dbReference type="SAM" id="MobiDB-lite"/>
    </source>
</evidence>
<dbReference type="OMA" id="WASFETK"/>
<sequence length="2198" mass="251507">MAGGEMGLLEQQFAANVELSSCTCISSLKVSGEQVWWLRRGFPHILSWLCHRYFHIYVKIGHIALFNFAIRNILIRIKGIEIVIDSIGLKSSLINRTINKILVLYISDIRVEIPDVLNRPSLKLTSETSTKTPVPSNLPRSNSLQSVLILSQLLAVQLVNVNLIVLRLVKESLVHVNFQEISYSEEKLYNIVLNVINATCKILHSVEHQTLQPCLGEIAFSKVLSISLDPKNLKLKEISLQIQPEITITENMINLLFSHTALSGKSTSTQQVATNNWATQMWKKCPPVVKGEMTSVKIKIGQMGQRTLECAVKSIRAETAKSAISSLRFCIEEMQLNSSGTKMIQLHQVALRVESEDDILKTALVFSSFHCDLLEDDIEYWRLQLPDSPKSVKTKSKTSNSVYNLLSMLRNKNLRSIVDIKDVRFSFQSKLTALPLHAGWTNNHISVEFLFPEDVISNIPVANILSQSILSSEVLLEVCWCNMGKVLSYQSKKTHNWNTFLYLGVSSHTHSIKMEGMMDNLQLEFSPTLEEFLIKILKYFKQNRNKHPQIEDESRIQKSEVINKQVTTRITLTNCNIFCGSDMKVCLMLRMDSNTLELQANKAFLAFEESKLTCFLPDKDFYPCVKSLDVRNDVIWTCQMLAVTYEKKSRCLNIQWNNHMLFAWSHWIHLSVWQVLQNIKQLNDDIQQTSSHPEIMTKQNSIDVSIRVQGSLNATLILSTKHKISFSATEIKVMVQGKSLNLQVVEDVLINFDGHDVIGLCATRVSSSEQITLDRATFDDLILTQNSVILVEFSCVNISFPYDYYFAEAFSEEGIGAVKFLKALHKKPKFDFEAETPLPPDILIKTKAFNVEVADDPFEVKLRDNFELLEDEYVENQKRGKILDAKVEELRQTHRLLPNSKVDVLYANLQKRNTDIYIQRSRQMYSAAPRRSSLATWHFAEVEILALADPSCHGKQRVVEHIQNIDNESPYPEEGIEYSTLWCRKMRTSCTFISFALRDYPRPVMTMTNFYAWGTLIGAEATAPPRAKRQMYIPLDEPWVATTVDRSLAVLKFYYDLSCEVDSFVTGYGPCWEPAFSYLTLAMELINKPSSDPSPPLPFWDKMRLLFHGRVTLLCQQMAMILHASLDPYNTTEEMDFTWSNLLIDWTNAKILLKGDLSVYVRTASKYDDCRFLHIPNFKLAYVGVIVLLFKFLIIILDNRFKLNWLCLADPNDHHSVVQCAPDKIPEYSINQEHDSYRAFRSLNLNMSVSMETKATQTQREDNIPSMLFYSSTLRWLECLKVLLARSSRPIRRGLIFRNCKRKKLQLGRHYKSIRLSVSIHEFDVRYWMSFAKQCGFQLNAGKLTLSSEHNLSIVAVDDGLKHRPQAEWSVAYLNCEFNDVKVRLQSAPEDLNLSFSMPKENYFLSLSKVSYGRDAVPRENELNDTPTHCLVIYDLKGAWTKENRDIIFNLFDSYVNSKLLRRSLSTDALKSFKVDNSSSTPMVEIIFCWSRTKGNSMAVGGGSTSASPIVWGGRALQSSPAVNMLQQLIAEADSKATVFSEDLSGNTAEQQLHAVTDCQTDDVLHKNWLVELINSQVMLKGSETLGYVIMSSAKTQILQRIHLPVWRDVSLVTKTTWVGSLEYMQYYATVDPGELSPTLDNIHWLSVDNIEEKESMVVTDIPDMVGSGQGVGGVVSDTVGAVGKPRFTSELMVDATSSVQLQRIVSRCGCQFFYASYGENIDPKNLEQMPLLFMYTPLEDADLWPKEEPVDSFTLTHHDLNCCTNSLQYAMLLDIINNLLLHVELKKKEANEKLQRMRFQLQLSNIEDQKTPILHLQNQVRSLLSKLRRLEREMYLVHRAADEDEPNLELVSDLERQKYRLLTDDLNFRFTNIQLNAQADELAMMISCFKEQQMSARRLSHSKPDAKVNARRWNEVCFKHAQWRLTENDGQLGIADITISNFLYSKQTKIDDSAEHLLELGFIKVNNLLPNQIYKDVLQPTSLQSNMPFDRQCLRIFCREKPPVGGIAIKEHLEVNVVPMTLRLTHQFTQTVKKFCFPGTEHTPEELESDNKNKKLSQQRSSRVISNKDQDDIAKMKERAEKNKMFLYIKIPEVPVCFSFKAEKEKNLIKDMHDFNLVIPTLEYHDVTWMWQDLLTATENDCYKALISQAIKHKLQIRATKATGIDDDVPHDEDKARLLLGTKLLGVKIQIKKEEHI</sequence>
<dbReference type="STRING" id="126957.T1IJV3"/>
<evidence type="ECO:0000259" key="3">
    <source>
        <dbReference type="SMART" id="SM01214"/>
    </source>
</evidence>
<dbReference type="PANTHER" id="PTHR15678:SF6">
    <property type="entry name" value="BRIDGE-LIKE LIPID TRANSFER PROTEIN FAMILY MEMBER 2"/>
    <property type="match status" value="1"/>
</dbReference>
<proteinExistence type="predicted"/>
<dbReference type="PhylomeDB" id="T1IJV3"/>
<evidence type="ECO:0000256" key="1">
    <source>
        <dbReference type="SAM" id="Coils"/>
    </source>
</evidence>
<dbReference type="InterPro" id="IPR019441">
    <property type="entry name" value="FMP27/BLTP2/Hobbit_GFWDK_RBG"/>
</dbReference>
<protein>
    <recommendedName>
        <fullName evidence="3">FMP27/BLTP2/Hobbit GFWDK motif-containing RBG unit domain-containing protein</fullName>
    </recommendedName>
</protein>
<feature type="domain" description="FMP27/BLTP2/Hobbit GFWDK motif-containing RBG unit" evidence="3">
    <location>
        <begin position="999"/>
        <end position="1131"/>
    </location>
</feature>
<dbReference type="InterPro" id="IPR045167">
    <property type="entry name" value="Hobbit"/>
</dbReference>
<accession>T1IJV3</accession>
<dbReference type="eggNOG" id="KOG1910">
    <property type="taxonomic scope" value="Eukaryota"/>
</dbReference>
<keyword evidence="1" id="KW-0175">Coiled coil</keyword>
<dbReference type="PANTHER" id="PTHR15678">
    <property type="entry name" value="ANTIGEN MLAA-22-RELATED"/>
    <property type="match status" value="1"/>
</dbReference>
<dbReference type="EMBL" id="JH430359">
    <property type="status" value="NOT_ANNOTATED_CDS"/>
    <property type="molecule type" value="Genomic_DNA"/>
</dbReference>
<feature type="compositionally biased region" description="Basic and acidic residues" evidence="2">
    <location>
        <begin position="2043"/>
        <end position="2054"/>
    </location>
</feature>
<feature type="region of interest" description="Disordered" evidence="2">
    <location>
        <begin position="2042"/>
        <end position="2074"/>
    </location>
</feature>